<dbReference type="GO" id="GO:0003735">
    <property type="term" value="F:structural constituent of ribosome"/>
    <property type="evidence" value="ECO:0000318"/>
    <property type="project" value="GO_Central"/>
</dbReference>
<name>A0A2A6BIB4_PRIPA</name>
<evidence type="ECO:0000313" key="1">
    <source>
        <dbReference type="EnsemblMetazoa" id="PPA46375.1"/>
    </source>
</evidence>
<dbReference type="EnsemblMetazoa" id="PPA46375.1">
    <property type="protein sequence ID" value="PPA46375.1"/>
    <property type="gene ID" value="WBGene00284744"/>
</dbReference>
<evidence type="ECO:0000313" key="2">
    <source>
        <dbReference type="Proteomes" id="UP000005239"/>
    </source>
</evidence>
<dbReference type="GO" id="GO:0022627">
    <property type="term" value="C:cytosolic small ribosomal subunit"/>
    <property type="evidence" value="ECO:0000318"/>
    <property type="project" value="GO_Central"/>
</dbReference>
<sequence>MLILNYTYLVGRMEGSIARALLNERRAVEAEEKSPIFKNVVYAEDELMITIDESLKSRTELASSLAKGTQNDANARLYQLLSVSILALTTGGRLSPTLSSTSSLENPRPSAWATRRVSPTSSRGGPRTDSNRLIGYLWRSADTLPRGIVYEAVKVPEWSDLVKLGVTKDMAPVNPD</sequence>
<reference evidence="1" key="2">
    <citation type="submission" date="2022-06" db="UniProtKB">
        <authorList>
            <consortium name="EnsemblMetazoa"/>
        </authorList>
    </citation>
    <scope>IDENTIFICATION</scope>
    <source>
        <strain evidence="1">PS312</strain>
    </source>
</reference>
<dbReference type="Proteomes" id="UP000005239">
    <property type="component" value="Unassembled WGS sequence"/>
</dbReference>
<accession>A0A2A6BIB4</accession>
<dbReference type="GO" id="GO:0003723">
    <property type="term" value="F:RNA binding"/>
    <property type="evidence" value="ECO:0000318"/>
    <property type="project" value="GO_Central"/>
</dbReference>
<dbReference type="AlphaFoldDB" id="A0A2A6BIB4"/>
<protein>
    <submittedName>
        <fullName evidence="1">Uncharacterized protein</fullName>
    </submittedName>
</protein>
<gene>
    <name evidence="1" type="primary">WBGene00284744</name>
</gene>
<keyword evidence="2" id="KW-1185">Reference proteome</keyword>
<reference evidence="2" key="1">
    <citation type="journal article" date="2008" name="Nat. Genet.">
        <title>The Pristionchus pacificus genome provides a unique perspective on nematode lifestyle and parasitism.</title>
        <authorList>
            <person name="Dieterich C."/>
            <person name="Clifton S.W."/>
            <person name="Schuster L.N."/>
            <person name="Chinwalla A."/>
            <person name="Delehaunty K."/>
            <person name="Dinkelacker I."/>
            <person name="Fulton L."/>
            <person name="Fulton R."/>
            <person name="Godfrey J."/>
            <person name="Minx P."/>
            <person name="Mitreva M."/>
            <person name="Roeseler W."/>
            <person name="Tian H."/>
            <person name="Witte H."/>
            <person name="Yang S.P."/>
            <person name="Wilson R.K."/>
            <person name="Sommer R.J."/>
        </authorList>
    </citation>
    <scope>NUCLEOTIDE SEQUENCE [LARGE SCALE GENOMIC DNA]</scope>
    <source>
        <strain evidence="2">PS312</strain>
    </source>
</reference>
<dbReference type="GO" id="GO:0000028">
    <property type="term" value="P:ribosomal small subunit assembly"/>
    <property type="evidence" value="ECO:0000318"/>
    <property type="project" value="GO_Central"/>
</dbReference>
<accession>A0A8R1Z5S3</accession>
<proteinExistence type="predicted"/>
<organism evidence="1 2">
    <name type="scientific">Pristionchus pacificus</name>
    <name type="common">Parasitic nematode worm</name>
    <dbReference type="NCBI Taxonomy" id="54126"/>
    <lineage>
        <taxon>Eukaryota</taxon>
        <taxon>Metazoa</taxon>
        <taxon>Ecdysozoa</taxon>
        <taxon>Nematoda</taxon>
        <taxon>Chromadorea</taxon>
        <taxon>Rhabditida</taxon>
        <taxon>Rhabditina</taxon>
        <taxon>Diplogasteromorpha</taxon>
        <taxon>Diplogasteroidea</taxon>
        <taxon>Neodiplogasteridae</taxon>
        <taxon>Pristionchus</taxon>
    </lineage>
</organism>